<reference evidence="1" key="1">
    <citation type="submission" date="2021-06" db="EMBL/GenBank/DDBJ databases">
        <authorList>
            <person name="Kallberg Y."/>
            <person name="Tangrot J."/>
            <person name="Rosling A."/>
        </authorList>
    </citation>
    <scope>NUCLEOTIDE SEQUENCE</scope>
    <source>
        <strain evidence="1">87-6 pot B 2015</strain>
    </source>
</reference>
<protein>
    <submittedName>
        <fullName evidence="1">11484_t:CDS:1</fullName>
    </submittedName>
</protein>
<organism evidence="1 2">
    <name type="scientific">Funneliformis mosseae</name>
    <name type="common">Endomycorrhizal fungus</name>
    <name type="synonym">Glomus mosseae</name>
    <dbReference type="NCBI Taxonomy" id="27381"/>
    <lineage>
        <taxon>Eukaryota</taxon>
        <taxon>Fungi</taxon>
        <taxon>Fungi incertae sedis</taxon>
        <taxon>Mucoromycota</taxon>
        <taxon>Glomeromycotina</taxon>
        <taxon>Glomeromycetes</taxon>
        <taxon>Glomerales</taxon>
        <taxon>Glomeraceae</taxon>
        <taxon>Funneliformis</taxon>
    </lineage>
</organism>
<evidence type="ECO:0000313" key="1">
    <source>
        <dbReference type="EMBL" id="CAG8754284.1"/>
    </source>
</evidence>
<feature type="non-terminal residue" evidence="1">
    <location>
        <position position="113"/>
    </location>
</feature>
<comment type="caution">
    <text evidence="1">The sequence shown here is derived from an EMBL/GenBank/DDBJ whole genome shotgun (WGS) entry which is preliminary data.</text>
</comment>
<dbReference type="Proteomes" id="UP000789375">
    <property type="component" value="Unassembled WGS sequence"/>
</dbReference>
<evidence type="ECO:0000313" key="2">
    <source>
        <dbReference type="Proteomes" id="UP000789375"/>
    </source>
</evidence>
<sequence length="113" mass="12461">SKASLWRMNNIEVISEDSETNPQSQRAPVAPSSPLETIFEVDGDASIKKVLWEPKKVLTNFASIHDHALNVWALGDQFTTAKLLNTFEFSSSTGPLTTGAWNPHQPEIVIGKE</sequence>
<dbReference type="EMBL" id="CAJVPP010026724">
    <property type="protein sequence ID" value="CAG8754284.1"/>
    <property type="molecule type" value="Genomic_DNA"/>
</dbReference>
<dbReference type="AlphaFoldDB" id="A0A9N9IYX2"/>
<name>A0A9N9IYX2_FUNMO</name>
<keyword evidence="2" id="KW-1185">Reference proteome</keyword>
<gene>
    <name evidence="1" type="ORF">FMOSSE_LOCUS16812</name>
</gene>
<proteinExistence type="predicted"/>
<feature type="non-terminal residue" evidence="1">
    <location>
        <position position="1"/>
    </location>
</feature>
<accession>A0A9N9IYX2</accession>